<feature type="region of interest" description="Disordered" evidence="2">
    <location>
        <begin position="896"/>
        <end position="937"/>
    </location>
</feature>
<feature type="region of interest" description="Disordered" evidence="2">
    <location>
        <begin position="634"/>
        <end position="681"/>
    </location>
</feature>
<evidence type="ECO:0000256" key="1">
    <source>
        <dbReference type="SAM" id="Coils"/>
    </source>
</evidence>
<evidence type="ECO:0000256" key="2">
    <source>
        <dbReference type="SAM" id="MobiDB-lite"/>
    </source>
</evidence>
<feature type="region of interest" description="Disordered" evidence="2">
    <location>
        <begin position="802"/>
        <end position="853"/>
    </location>
</feature>
<sequence length="1015" mass="104829">MEGNTETDASVRPPLPPNHDNLLSSSRHENTSRPPRTPSAGSGDWKQFLLTDPENGLGVAGLAHGIGDNGSTRSPLQKFSSDNLLMAALESFQNDPPLPDDALHRSESDALRRSLLDLDNVDLDSFDIDPDVLAGFDVELLQELSPEQRRSVVKSASDLARSQAAAAAAVAAEGTTAGAAQHSRPYSPSRLGLRPNEPAAVPPASSGGLPDPFVQLAWQQAQQGEAGMSQALPASQGLDPRLLDVQQQAQQAQQGEAGMSQALPASQGLDPRLLDVQQQAQQAQRGAAGMPPSQGLDQRLLNMQQLQQQDIQEQQLLGLPHNSPPIRHYARDAPAFTAQQPMVPQIPLTPYPSGASLPPFAGPDVGAEYAEAQEVRRPGPDTVTSGHHQRLQSKCVITSGDCSRAAAAGAAPGPQAQPAAPQRKIIIKGAVARGASGSGALSSTTSSDAMTVGGAPPGSPLGPAPVSPLASLGSQPRAGQAKAAAPRIVLAKPQPQAGPLPTRLAGGPHAQDAGRKENQVPGSIQDQLRQLEKRKQLLQQALDREAQELCWHQQDLERRNTAPFRPAMQPSLSGGLEELQAQHARGHSLPAGLHGRHSLDEQRLSGVGAPAYLSQPMMSGQLVTQPEGLQSYSSAVDLSGSRGGSLPATASGLQTRSSGGSQASGASGERAPLTSRASQQRQAAKVAEAALRQAELEAQLVKSNPAMANLLLGAQRSRQALEQQLAGLAAAAAAGAAGPAGDASQANSVARTRYKRDRSLKSQQRDVTAPKAPRAGYELEGADELASLGSLEAELALDPDYSPGGFDGIGGGQHPYAHPGMDGGLASPDPYANPTSAGSADRSASAPAGSTAVRQQLRLHPDLFLKLPSLPASFRDAEVGEDGSLTSADLLTASELPGSSSELNSHGSNGLGGAQHSVQSITGGSSGGPHSGAANEACESGVAHGSVAVNWVGPADGPGSMVAGDEAPARKGRQAAAPHHLNHAKLAELEAKVRQLEEEKACLERHAALQPLPAV</sequence>
<keyword evidence="1" id="KW-0175">Coiled coil</keyword>
<comment type="caution">
    <text evidence="3">The sequence shown here is derived from an EMBL/GenBank/DDBJ whole genome shotgun (WGS) entry which is preliminary data.</text>
</comment>
<feature type="compositionally biased region" description="Low complexity" evidence="2">
    <location>
        <begin position="436"/>
        <end position="447"/>
    </location>
</feature>
<organism evidence="3 4">
    <name type="scientific">[Myrmecia] bisecta</name>
    <dbReference type="NCBI Taxonomy" id="41462"/>
    <lineage>
        <taxon>Eukaryota</taxon>
        <taxon>Viridiplantae</taxon>
        <taxon>Chlorophyta</taxon>
        <taxon>core chlorophytes</taxon>
        <taxon>Trebouxiophyceae</taxon>
        <taxon>Trebouxiales</taxon>
        <taxon>Trebouxiaceae</taxon>
        <taxon>Myrmecia</taxon>
    </lineage>
</organism>
<dbReference type="Proteomes" id="UP001489004">
    <property type="component" value="Unassembled WGS sequence"/>
</dbReference>
<feature type="region of interest" description="Disordered" evidence="2">
    <location>
        <begin position="436"/>
        <end position="522"/>
    </location>
</feature>
<feature type="coiled-coil region" evidence="1">
    <location>
        <begin position="979"/>
        <end position="1006"/>
    </location>
</feature>
<name>A0AAW1PYW0_9CHLO</name>
<protein>
    <submittedName>
        <fullName evidence="3">Uncharacterized protein</fullName>
    </submittedName>
</protein>
<dbReference type="AlphaFoldDB" id="A0AAW1PYW0"/>
<accession>A0AAW1PYW0</accession>
<gene>
    <name evidence="3" type="ORF">WJX72_012451</name>
</gene>
<proteinExistence type="predicted"/>
<feature type="region of interest" description="Disordered" evidence="2">
    <location>
        <begin position="1"/>
        <end position="51"/>
    </location>
</feature>
<evidence type="ECO:0000313" key="3">
    <source>
        <dbReference type="EMBL" id="KAK9813319.1"/>
    </source>
</evidence>
<feature type="compositionally biased region" description="Low complexity" evidence="2">
    <location>
        <begin position="657"/>
        <end position="668"/>
    </location>
</feature>
<feature type="compositionally biased region" description="Pro residues" evidence="2">
    <location>
        <begin position="457"/>
        <end position="466"/>
    </location>
</feature>
<feature type="region of interest" description="Disordered" evidence="2">
    <location>
        <begin position="737"/>
        <end position="778"/>
    </location>
</feature>
<feature type="compositionally biased region" description="Low complexity" evidence="2">
    <location>
        <begin position="737"/>
        <end position="746"/>
    </location>
</feature>
<evidence type="ECO:0000313" key="4">
    <source>
        <dbReference type="Proteomes" id="UP001489004"/>
    </source>
</evidence>
<feature type="region of interest" description="Disordered" evidence="2">
    <location>
        <begin position="175"/>
        <end position="212"/>
    </location>
</feature>
<reference evidence="3 4" key="1">
    <citation type="journal article" date="2024" name="Nat. Commun.">
        <title>Phylogenomics reveals the evolutionary origins of lichenization in chlorophyte algae.</title>
        <authorList>
            <person name="Puginier C."/>
            <person name="Libourel C."/>
            <person name="Otte J."/>
            <person name="Skaloud P."/>
            <person name="Haon M."/>
            <person name="Grisel S."/>
            <person name="Petersen M."/>
            <person name="Berrin J.G."/>
            <person name="Delaux P.M."/>
            <person name="Dal Grande F."/>
            <person name="Keller J."/>
        </authorList>
    </citation>
    <scope>NUCLEOTIDE SEQUENCE [LARGE SCALE GENOMIC DNA]</scope>
    <source>
        <strain evidence="3 4">SAG 2043</strain>
    </source>
</reference>
<dbReference type="EMBL" id="JALJOR010000008">
    <property type="protein sequence ID" value="KAK9813319.1"/>
    <property type="molecule type" value="Genomic_DNA"/>
</dbReference>
<feature type="compositionally biased region" description="Polar residues" evidence="2">
    <location>
        <begin position="897"/>
        <end position="908"/>
    </location>
</feature>
<keyword evidence="4" id="KW-1185">Reference proteome</keyword>